<evidence type="ECO:0000313" key="6">
    <source>
        <dbReference type="Proteomes" id="UP000321337"/>
    </source>
</evidence>
<proteinExistence type="inferred from homology"/>
<comment type="subcellular location">
    <subcellularLocation>
        <location evidence="1">Bacterial flagellum basal body</location>
    </subcellularLocation>
</comment>
<sequence>MANILGPSVLPLNSTDSSTKGELKLLTPVGGSFAEALAQVKGKAVATIAPPLQMAGSNASLTTSLPVPGSLSSSSVLPSHFSLRASQNEAGEDSFHERALGLRAYRQQLLASNIANADTPGYKAVDIDIQEALRTGKTPQSVDIKYAVPSQGSVDGNTVDMDSERAKFTENAIMYEYEVDRVKGHYKDMDDLLKGTPY</sequence>
<organism evidence="5 6">
    <name type="scientific">Sulfuriferula plumbiphila</name>
    <dbReference type="NCBI Taxonomy" id="171865"/>
    <lineage>
        <taxon>Bacteria</taxon>
        <taxon>Pseudomonadati</taxon>
        <taxon>Pseudomonadota</taxon>
        <taxon>Betaproteobacteria</taxon>
        <taxon>Nitrosomonadales</taxon>
        <taxon>Sulfuricellaceae</taxon>
        <taxon>Sulfuriferula</taxon>
    </lineage>
</organism>
<evidence type="ECO:0000313" key="5">
    <source>
        <dbReference type="EMBL" id="GEP31054.1"/>
    </source>
</evidence>
<dbReference type="PANTHER" id="PTHR30435">
    <property type="entry name" value="FLAGELLAR PROTEIN"/>
    <property type="match status" value="1"/>
</dbReference>
<keyword evidence="3" id="KW-0975">Bacterial flagellum</keyword>
<dbReference type="RefSeq" id="WP_223264576.1">
    <property type="nucleotide sequence ID" value="NZ_AP021884.1"/>
</dbReference>
<keyword evidence="6" id="KW-1185">Reference proteome</keyword>
<gene>
    <name evidence="5" type="ORF">TPL01_21920</name>
</gene>
<feature type="domain" description="Flagellar basal body rod protein N-terminal" evidence="4">
    <location>
        <begin position="95"/>
        <end position="123"/>
    </location>
</feature>
<dbReference type="EMBL" id="BKAD01000023">
    <property type="protein sequence ID" value="GEP31054.1"/>
    <property type="molecule type" value="Genomic_DNA"/>
</dbReference>
<dbReference type="PANTHER" id="PTHR30435:SF12">
    <property type="entry name" value="FLAGELLAR BASAL BODY ROD PROTEIN FLGB"/>
    <property type="match status" value="1"/>
</dbReference>
<name>A0A512L9A2_9PROT</name>
<comment type="similarity">
    <text evidence="2">Belongs to the flagella basal body rod proteins family.</text>
</comment>
<dbReference type="GO" id="GO:0009425">
    <property type="term" value="C:bacterial-type flagellum basal body"/>
    <property type="evidence" value="ECO:0007669"/>
    <property type="project" value="UniProtKB-SubCell"/>
</dbReference>
<dbReference type="PROSITE" id="PS00588">
    <property type="entry name" value="FLAGELLA_BB_ROD"/>
    <property type="match status" value="1"/>
</dbReference>
<protein>
    <recommendedName>
        <fullName evidence="4">Flagellar basal body rod protein N-terminal domain-containing protein</fullName>
    </recommendedName>
</protein>
<evidence type="ECO:0000256" key="2">
    <source>
        <dbReference type="ARBA" id="ARBA00009677"/>
    </source>
</evidence>
<dbReference type="AlphaFoldDB" id="A0A512L9A2"/>
<dbReference type="InterPro" id="IPR001444">
    <property type="entry name" value="Flag_bb_rod_N"/>
</dbReference>
<dbReference type="Pfam" id="PF00460">
    <property type="entry name" value="Flg_bb_rod"/>
    <property type="match status" value="1"/>
</dbReference>
<evidence type="ECO:0000256" key="3">
    <source>
        <dbReference type="ARBA" id="ARBA00023143"/>
    </source>
</evidence>
<evidence type="ECO:0000259" key="4">
    <source>
        <dbReference type="Pfam" id="PF00460"/>
    </source>
</evidence>
<accession>A0A512L9A2</accession>
<reference evidence="5 6" key="1">
    <citation type="submission" date="2019-07" db="EMBL/GenBank/DDBJ databases">
        <title>Whole genome shotgun sequence of Thiobacillus plumbophilus NBRC 107929.</title>
        <authorList>
            <person name="Hosoyama A."/>
            <person name="Uohara A."/>
            <person name="Ohji S."/>
            <person name="Ichikawa N."/>
        </authorList>
    </citation>
    <scope>NUCLEOTIDE SEQUENCE [LARGE SCALE GENOMIC DNA]</scope>
    <source>
        <strain evidence="5 6">NBRC 107929</strain>
    </source>
</reference>
<dbReference type="Proteomes" id="UP000321337">
    <property type="component" value="Unassembled WGS sequence"/>
</dbReference>
<comment type="caution">
    <text evidence="5">The sequence shown here is derived from an EMBL/GenBank/DDBJ whole genome shotgun (WGS) entry which is preliminary data.</text>
</comment>
<dbReference type="InterPro" id="IPR019776">
    <property type="entry name" value="Flagellar_basal_body_rod_CS"/>
</dbReference>
<evidence type="ECO:0000256" key="1">
    <source>
        <dbReference type="ARBA" id="ARBA00004117"/>
    </source>
</evidence>